<feature type="compositionally biased region" description="Basic and acidic residues" evidence="1">
    <location>
        <begin position="38"/>
        <end position="50"/>
    </location>
</feature>
<accession>A0A915I5H2</accession>
<dbReference type="WBParaSite" id="nRc.2.0.1.t09383-RA">
    <property type="protein sequence ID" value="nRc.2.0.1.t09383-RA"/>
    <property type="gene ID" value="nRc.2.0.1.g09383"/>
</dbReference>
<name>A0A915I5H2_ROMCU</name>
<evidence type="ECO:0000313" key="2">
    <source>
        <dbReference type="Proteomes" id="UP000887565"/>
    </source>
</evidence>
<keyword evidence="2" id="KW-1185">Reference proteome</keyword>
<dbReference type="AlphaFoldDB" id="A0A915I5H2"/>
<feature type="region of interest" description="Disordered" evidence="1">
    <location>
        <begin position="14"/>
        <end position="50"/>
    </location>
</feature>
<reference evidence="3" key="1">
    <citation type="submission" date="2022-11" db="UniProtKB">
        <authorList>
            <consortium name="WormBaseParasite"/>
        </authorList>
    </citation>
    <scope>IDENTIFICATION</scope>
</reference>
<organism evidence="2 3">
    <name type="scientific">Romanomermis culicivorax</name>
    <name type="common">Nematode worm</name>
    <dbReference type="NCBI Taxonomy" id="13658"/>
    <lineage>
        <taxon>Eukaryota</taxon>
        <taxon>Metazoa</taxon>
        <taxon>Ecdysozoa</taxon>
        <taxon>Nematoda</taxon>
        <taxon>Enoplea</taxon>
        <taxon>Dorylaimia</taxon>
        <taxon>Mermithida</taxon>
        <taxon>Mermithoidea</taxon>
        <taxon>Mermithidae</taxon>
        <taxon>Romanomermis</taxon>
    </lineage>
</organism>
<dbReference type="Proteomes" id="UP000887565">
    <property type="component" value="Unplaced"/>
</dbReference>
<sequence>QEVQTLEREILRDAVGLPAEDESQEGRLSDNLTELSEEELHQEQSREQMEREFKENVALMNTKMEQLKHEMGF</sequence>
<evidence type="ECO:0000313" key="3">
    <source>
        <dbReference type="WBParaSite" id="nRc.2.0.1.t09383-RA"/>
    </source>
</evidence>
<evidence type="ECO:0000256" key="1">
    <source>
        <dbReference type="SAM" id="MobiDB-lite"/>
    </source>
</evidence>
<protein>
    <submittedName>
        <fullName evidence="3">Uncharacterized protein</fullName>
    </submittedName>
</protein>
<proteinExistence type="predicted"/>